<evidence type="ECO:0000313" key="21">
    <source>
        <dbReference type="Proteomes" id="UP001156218"/>
    </source>
</evidence>
<feature type="binding site" evidence="3">
    <location>
        <position position="62"/>
    </location>
    <ligand>
        <name>Ca(2+)</name>
        <dbReference type="ChEBI" id="CHEBI:29108"/>
    </ligand>
</feature>
<dbReference type="Proteomes" id="UP000283616">
    <property type="component" value="Unassembled WGS sequence"/>
</dbReference>
<evidence type="ECO:0000313" key="7">
    <source>
        <dbReference type="EMBL" id="KAB4450674.1"/>
    </source>
</evidence>
<dbReference type="AlphaFoldDB" id="A0A174M7Q5"/>
<evidence type="ECO:0000313" key="9">
    <source>
        <dbReference type="EMBL" id="KAB4471752.1"/>
    </source>
</evidence>
<dbReference type="EMBL" id="CP083685">
    <property type="protein sequence ID" value="UYU92610.1"/>
    <property type="molecule type" value="Genomic_DNA"/>
</dbReference>
<reference evidence="6 15" key="1">
    <citation type="submission" date="2015-09" db="EMBL/GenBank/DDBJ databases">
        <authorList>
            <consortium name="Pathogen Informatics"/>
        </authorList>
    </citation>
    <scope>NUCLEOTIDE SEQUENCE [LARGE SCALE GENOMIC DNA]</scope>
    <source>
        <strain evidence="6 15">2789STDY5834899</strain>
    </source>
</reference>
<evidence type="ECO:0000313" key="5">
    <source>
        <dbReference type="EMBL" id="BCA50810.1"/>
    </source>
</evidence>
<name>A0A174M7Q5_BACT4</name>
<keyword evidence="2" id="KW-0479">Metal-binding</keyword>
<feature type="binding site" evidence="3">
    <location>
        <position position="226"/>
    </location>
    <ligand>
        <name>Ca(2+)</name>
        <dbReference type="ChEBI" id="CHEBI:29108"/>
    </ligand>
</feature>
<dbReference type="SUPFAM" id="SSF47240">
    <property type="entry name" value="Ferritin-like"/>
    <property type="match status" value="1"/>
</dbReference>
<dbReference type="EMBL" id="WCRS01000013">
    <property type="protein sequence ID" value="KAB4471752.1"/>
    <property type="molecule type" value="Genomic_DNA"/>
</dbReference>
<reference evidence="5 20" key="4">
    <citation type="submission" date="2020-02" db="EMBL/GenBank/DDBJ databases">
        <title>Whole-genome sequencing and comparative analysis of the genomes of Bacteroides thetaiotaomicron and Escherichia coli isolated from a healthy resident in Vietnam.</title>
        <authorList>
            <person name="Mohsin M."/>
            <person name="Tanaka K."/>
            <person name="Kawahara R."/>
            <person name="Kondo S."/>
            <person name="Noguchi H."/>
            <person name="Motooka D."/>
            <person name="Nakamura S."/>
            <person name="Khong D.T."/>
            <person name="Nguyen T.N."/>
            <person name="Tran H.T."/>
            <person name="Yamamoto Y."/>
        </authorList>
    </citation>
    <scope>NUCLEOTIDE SEQUENCE [LARGE SCALE GENOMIC DNA]</scope>
    <source>
        <strain evidence="5 20">F9-2</strain>
    </source>
</reference>
<organism evidence="6 15">
    <name type="scientific">Bacteroides thetaiotaomicron</name>
    <dbReference type="NCBI Taxonomy" id="818"/>
    <lineage>
        <taxon>Bacteria</taxon>
        <taxon>Pseudomonadati</taxon>
        <taxon>Bacteroidota</taxon>
        <taxon>Bacteroidia</taxon>
        <taxon>Bacteroidales</taxon>
        <taxon>Bacteroidaceae</taxon>
        <taxon>Bacteroides</taxon>
    </lineage>
</organism>
<keyword evidence="3" id="KW-0106">Calcium</keyword>
<dbReference type="EMBL" id="QROV01000029">
    <property type="protein sequence ID" value="RHL54351.1"/>
    <property type="molecule type" value="Genomic_DNA"/>
</dbReference>
<dbReference type="GO" id="GO:0046872">
    <property type="term" value="F:metal ion binding"/>
    <property type="evidence" value="ECO:0007669"/>
    <property type="project" value="UniProtKB-KW"/>
</dbReference>
<feature type="binding site" evidence="3">
    <location>
        <position position="230"/>
    </location>
    <ligand>
        <name>Ca(2+)</name>
        <dbReference type="ChEBI" id="CHEBI:29108"/>
    </ligand>
</feature>
<dbReference type="Proteomes" id="UP000095576">
    <property type="component" value="Unassembled WGS sequence"/>
</dbReference>
<evidence type="ECO:0000256" key="4">
    <source>
        <dbReference type="SAM" id="MobiDB-lite"/>
    </source>
</evidence>
<reference evidence="12 21" key="5">
    <citation type="submission" date="2021-06" db="EMBL/GenBank/DDBJ databases">
        <title>Interrogation of the integrated mobile genetic elements in gut-associated Bacteroides with a consensus prediction approach.</title>
        <authorList>
            <person name="Campbell D.E."/>
            <person name="Leigh J.R."/>
            <person name="Kim T."/>
            <person name="England W."/>
            <person name="Whitaker R.J."/>
            <person name="Degnan P.H."/>
        </authorList>
    </citation>
    <scope>NUCLEOTIDE SEQUENCE [LARGE SCALE GENOMIC DNA]</scope>
    <source>
        <strain evidence="14">VPI-3443</strain>
        <strain evidence="13">VPI-BTDOT2</strain>
        <strain evidence="12 21">WAL8669</strain>
    </source>
</reference>
<evidence type="ECO:0000313" key="20">
    <source>
        <dbReference type="Proteomes" id="UP000500882"/>
    </source>
</evidence>
<evidence type="ECO:0000313" key="13">
    <source>
        <dbReference type="EMBL" id="UYU73013.1"/>
    </source>
</evidence>
<evidence type="ECO:0000256" key="2">
    <source>
        <dbReference type="PIRSR" id="PIRSR607760-1"/>
    </source>
</evidence>
<dbReference type="EMBL" id="WCSB01000014">
    <property type="protein sequence ID" value="KAB4450674.1"/>
    <property type="molecule type" value="Genomic_DNA"/>
</dbReference>
<dbReference type="Proteomes" id="UP001162960">
    <property type="component" value="Chromosome"/>
</dbReference>
<evidence type="ECO:0000313" key="18">
    <source>
        <dbReference type="Proteomes" id="UP000460317"/>
    </source>
</evidence>
<evidence type="ECO:0000256" key="1">
    <source>
        <dbReference type="ARBA" id="ARBA00007644"/>
    </source>
</evidence>
<evidence type="ECO:0000313" key="11">
    <source>
        <dbReference type="EMBL" id="RHL54351.1"/>
    </source>
</evidence>
<feature type="binding site" evidence="3">
    <location>
        <position position="58"/>
    </location>
    <ligand>
        <name>Ca(2+)</name>
        <dbReference type="ChEBI" id="CHEBI:29108"/>
    </ligand>
</feature>
<feature type="compositionally biased region" description="Basic and acidic residues" evidence="4">
    <location>
        <begin position="266"/>
        <end position="292"/>
    </location>
</feature>
<evidence type="ECO:0000256" key="3">
    <source>
        <dbReference type="PIRSR" id="PIRSR607760-2"/>
    </source>
</evidence>
<feature type="binding site" evidence="2">
    <location>
        <position position="161"/>
    </location>
    <ligand>
        <name>Mn(2+)</name>
        <dbReference type="ChEBI" id="CHEBI:29035"/>
        <label>1</label>
    </ligand>
</feature>
<evidence type="ECO:0000313" key="17">
    <source>
        <dbReference type="Proteomes" id="UP000436825"/>
    </source>
</evidence>
<dbReference type="Proteomes" id="UP000500882">
    <property type="component" value="Chromosome"/>
</dbReference>
<comment type="cofactor">
    <cofactor evidence="3">
        <name>Ca(2+)</name>
        <dbReference type="ChEBI" id="CHEBI:29108"/>
    </cofactor>
    <text evidence="3">Binds 1 Ca(2+) ion per subunit.</text>
</comment>
<dbReference type="CDD" id="cd01051">
    <property type="entry name" value="Mn_catalase"/>
    <property type="match status" value="1"/>
</dbReference>
<feature type="binding site" evidence="2">
    <location>
        <position position="35"/>
    </location>
    <ligand>
        <name>Mn(2+)</name>
        <dbReference type="ChEBI" id="CHEBI:29035"/>
        <label>1</label>
    </ligand>
</feature>
<dbReference type="Proteomes" id="UP000460317">
    <property type="component" value="Unassembled WGS sequence"/>
</dbReference>
<evidence type="ECO:0000313" key="15">
    <source>
        <dbReference type="Proteomes" id="UP000095576"/>
    </source>
</evidence>
<dbReference type="EMBL" id="CP083680">
    <property type="protein sequence ID" value="UYU64934.1"/>
    <property type="molecule type" value="Genomic_DNA"/>
</dbReference>
<evidence type="ECO:0000313" key="10">
    <source>
        <dbReference type="EMBL" id="MCE9239158.1"/>
    </source>
</evidence>
<evidence type="ECO:0000313" key="19">
    <source>
        <dbReference type="Proteomes" id="UP000488521"/>
    </source>
</evidence>
<dbReference type="EMBL" id="JAHYQA010000011">
    <property type="protein sequence ID" value="MCE9239158.1"/>
    <property type="molecule type" value="Genomic_DNA"/>
</dbReference>
<dbReference type="Proteomes" id="UP001156218">
    <property type="component" value="Chromosome"/>
</dbReference>
<dbReference type="EC" id="1.11.1.6" evidence="6"/>
<dbReference type="Proteomes" id="UP001200544">
    <property type="component" value="Unassembled WGS sequence"/>
</dbReference>
<dbReference type="Proteomes" id="UP001156216">
    <property type="component" value="Chromosome"/>
</dbReference>
<accession>A0A174M7Q5</accession>
<dbReference type="Proteomes" id="UP000436825">
    <property type="component" value="Unassembled WGS sequence"/>
</dbReference>
<evidence type="ECO:0000313" key="6">
    <source>
        <dbReference type="EMBL" id="CUP32413.1"/>
    </source>
</evidence>
<dbReference type="InterPro" id="IPR012347">
    <property type="entry name" value="Ferritin-like"/>
</dbReference>
<keyword evidence="2" id="KW-0464">Manganese</keyword>
<comment type="similarity">
    <text evidence="1">Belongs to the manganese catalase family.</text>
</comment>
<gene>
    <name evidence="6" type="primary">ydbD</name>
    <name evidence="5" type="ORF">BatF92_27520</name>
    <name evidence="11" type="ORF">DW011_20750</name>
    <name evidence="6" type="ORF">ERS852511_01780</name>
    <name evidence="9" type="ORF">GAN59_17325</name>
    <name evidence="8" type="ORF">GAN75_19180</name>
    <name evidence="7" type="ORF">GAN93_15650</name>
    <name evidence="10" type="ORF">K0H07_18590</name>
    <name evidence="13" type="ORF">KQP59_07885</name>
    <name evidence="12" type="ORF">KQP68_15250</name>
    <name evidence="14" type="ORF">KQP74_08245</name>
</gene>
<reference evidence="10" key="6">
    <citation type="submission" date="2021-07" db="EMBL/GenBank/DDBJ databases">
        <title>Comparative genomics of Bacteroides fragilis group isolates reveals species-dependent resistance mechanisms and validates clinical tools for resistance prediction.</title>
        <authorList>
            <person name="Wallace M.J."/>
            <person name="Jean S."/>
            <person name="Wallace M.A."/>
            <person name="Carey-Ann B.D."/>
            <person name="Dantas G."/>
        </authorList>
    </citation>
    <scope>NUCLEOTIDE SEQUENCE</scope>
    <source>
        <strain evidence="10">BJH_160</strain>
    </source>
</reference>
<keyword evidence="6" id="KW-0575">Peroxidase</keyword>
<dbReference type="Proteomes" id="UP000488521">
    <property type="component" value="Unassembled WGS sequence"/>
</dbReference>
<dbReference type="Pfam" id="PF05067">
    <property type="entry name" value="Mn_catalase"/>
    <property type="match status" value="1"/>
</dbReference>
<dbReference type="InterPro" id="IPR007760">
    <property type="entry name" value="Mn_catalase"/>
</dbReference>
<reference evidence="11 16" key="2">
    <citation type="submission" date="2018-08" db="EMBL/GenBank/DDBJ databases">
        <title>A genome reference for cultivated species of the human gut microbiota.</title>
        <authorList>
            <person name="Zou Y."/>
            <person name="Xue W."/>
            <person name="Luo G."/>
        </authorList>
    </citation>
    <scope>NUCLEOTIDE SEQUENCE [LARGE SCALE GENOMIC DNA]</scope>
    <source>
        <strain evidence="11 16">AF37-12</strain>
    </source>
</reference>
<comment type="cofactor">
    <cofactor evidence="2">
        <name>Mn(2+)</name>
        <dbReference type="ChEBI" id="CHEBI:29035"/>
    </cofactor>
    <text evidence="2">Binds 2 manganese ions per subunit.</text>
</comment>
<dbReference type="InterPro" id="IPR009078">
    <property type="entry name" value="Ferritin-like_SF"/>
</dbReference>
<dbReference type="GO" id="GO:0004096">
    <property type="term" value="F:catalase activity"/>
    <property type="evidence" value="ECO:0007669"/>
    <property type="project" value="UniProtKB-EC"/>
</dbReference>
<feature type="binding site" evidence="3">
    <location>
        <position position="228"/>
    </location>
    <ligand>
        <name>Ca(2+)</name>
        <dbReference type="ChEBI" id="CHEBI:29108"/>
    </ligand>
</feature>
<evidence type="ECO:0000313" key="8">
    <source>
        <dbReference type="EMBL" id="KAB4453441.1"/>
    </source>
</evidence>
<dbReference type="EMBL" id="CZAP01000004">
    <property type="protein sequence ID" value="CUP32413.1"/>
    <property type="molecule type" value="Genomic_DNA"/>
</dbReference>
<feature type="binding site" evidence="2">
    <location>
        <position position="194"/>
    </location>
    <ligand>
        <name>Mn(2+)</name>
        <dbReference type="ChEBI" id="CHEBI:29035"/>
        <label>1</label>
    </ligand>
</feature>
<dbReference type="EMBL" id="AP022660">
    <property type="protein sequence ID" value="BCA50810.1"/>
    <property type="molecule type" value="Genomic_DNA"/>
</dbReference>
<reference evidence="17 18" key="3">
    <citation type="journal article" date="2019" name="Nat. Med.">
        <title>A library of human gut bacterial isolates paired with longitudinal multiomics data enables mechanistic microbiome research.</title>
        <authorList>
            <person name="Poyet M."/>
            <person name="Groussin M."/>
            <person name="Gibbons S.M."/>
            <person name="Avila-Pacheco J."/>
            <person name="Jiang X."/>
            <person name="Kearney S.M."/>
            <person name="Perrotta A.R."/>
            <person name="Berdy B."/>
            <person name="Zhao S."/>
            <person name="Lieberman T.D."/>
            <person name="Swanson P.K."/>
            <person name="Smith M."/>
            <person name="Roesemann S."/>
            <person name="Alexander J.E."/>
            <person name="Rich S.A."/>
            <person name="Livny J."/>
            <person name="Vlamakis H."/>
            <person name="Clish C."/>
            <person name="Bullock K."/>
            <person name="Deik A."/>
            <person name="Scott J."/>
            <person name="Pierce K.A."/>
            <person name="Xavier R.J."/>
            <person name="Alm E.J."/>
        </authorList>
    </citation>
    <scope>NUCLEOTIDE SEQUENCE [LARGE SCALE GENOMIC DNA]</scope>
    <source>
        <strain evidence="9 19">BIOML-A156</strain>
        <strain evidence="8 17">BIOML-A160</strain>
        <strain evidence="7 18">BIOML-A165</strain>
    </source>
</reference>
<evidence type="ECO:0000313" key="12">
    <source>
        <dbReference type="EMBL" id="UYU64934.1"/>
    </source>
</evidence>
<dbReference type="RefSeq" id="WP_008762380.1">
    <property type="nucleotide sequence ID" value="NZ_AP022660.1"/>
</dbReference>
<evidence type="ECO:0000313" key="14">
    <source>
        <dbReference type="EMBL" id="UYU92610.1"/>
    </source>
</evidence>
<dbReference type="Gene3D" id="1.20.1260.10">
    <property type="match status" value="1"/>
</dbReference>
<evidence type="ECO:0000313" key="16">
    <source>
        <dbReference type="Proteomes" id="UP000283616"/>
    </source>
</evidence>
<dbReference type="EMBL" id="WCRW01000014">
    <property type="protein sequence ID" value="KAB4453441.1"/>
    <property type="molecule type" value="Genomic_DNA"/>
</dbReference>
<feature type="region of interest" description="Disordered" evidence="4">
    <location>
        <begin position="260"/>
        <end position="297"/>
    </location>
</feature>
<proteinExistence type="inferred from homology"/>
<dbReference type="EMBL" id="CP083681">
    <property type="protein sequence ID" value="UYU73013.1"/>
    <property type="molecule type" value="Genomic_DNA"/>
</dbReference>
<sequence length="322" mass="36348">MFYHVKDLQFNARVSKPDPRFARILLEAFGGANGELTSAMQYFVQAFSCHNPFPDKYDMLMDIATEELTHLEIVGATIQMLLGPVNGKMKDAVETMEISKLMEGKSAKEEYIHQAFTNPQCVVVAPGSPMLTDSNGNPWCATYVSANAELTVDLQSNMANECRAKIGYENLLSFTEDPFVKETLTFLMTREITHFQQFEAALSTIQPNFPPGTLQTSPKYSNLYFNLSKGGDSRGPWNEGESTRLKEEWQYIDDPLQEVRNTNGLVDRKPEGTERTEKQVRAMDQKLAKERSSQVLSATPDKDLTWCDYQKSTSFGKKSDKK</sequence>
<protein>
    <submittedName>
        <fullName evidence="5 7">Manganese catalase</fullName>
    </submittedName>
    <submittedName>
        <fullName evidence="6">Probable manganese catalase</fullName>
        <ecNumber evidence="6">1.11.1.6</ecNumber>
    </submittedName>
</protein>
<dbReference type="InterPro" id="IPR039377">
    <property type="entry name" value="Mn_catalase_dom"/>
</dbReference>
<feature type="binding site" evidence="2">
    <location>
        <position position="70"/>
    </location>
    <ligand>
        <name>Mn(2+)</name>
        <dbReference type="ChEBI" id="CHEBI:29035"/>
        <label>1</label>
    </ligand>
</feature>
<keyword evidence="6" id="KW-0560">Oxidoreductase</keyword>
<feature type="binding site" evidence="2">
    <location>
        <position position="67"/>
    </location>
    <ligand>
        <name>Mn(2+)</name>
        <dbReference type="ChEBI" id="CHEBI:29035"/>
        <label>1</label>
    </ligand>
</feature>